<evidence type="ECO:0000256" key="1">
    <source>
        <dbReference type="SAM" id="Phobius"/>
    </source>
</evidence>
<reference evidence="2 3" key="1">
    <citation type="journal article" date="2024" name="Science">
        <title>Giant polyketide synthase enzymes in the biosynthesis of giant marine polyether toxins.</title>
        <authorList>
            <person name="Fallon T.R."/>
            <person name="Shende V.V."/>
            <person name="Wierzbicki I.H."/>
            <person name="Pendleton A.L."/>
            <person name="Watervoot N.F."/>
            <person name="Auber R.P."/>
            <person name="Gonzalez D.J."/>
            <person name="Wisecaver J.H."/>
            <person name="Moore B.S."/>
        </authorList>
    </citation>
    <scope>NUCLEOTIDE SEQUENCE [LARGE SCALE GENOMIC DNA]</scope>
    <source>
        <strain evidence="2 3">12B1</strain>
    </source>
</reference>
<keyword evidence="3" id="KW-1185">Reference proteome</keyword>
<protein>
    <recommendedName>
        <fullName evidence="4">Amine oxidase</fullName>
    </recommendedName>
</protein>
<dbReference type="PANTHER" id="PTHR42923:SF39">
    <property type="entry name" value="AMINO OXIDASE"/>
    <property type="match status" value="1"/>
</dbReference>
<feature type="transmembrane region" description="Helical" evidence="1">
    <location>
        <begin position="21"/>
        <end position="39"/>
    </location>
</feature>
<keyword evidence="1" id="KW-0472">Membrane</keyword>
<dbReference type="SUPFAM" id="SSF51905">
    <property type="entry name" value="FAD/NAD(P)-binding domain"/>
    <property type="match status" value="1"/>
</dbReference>
<dbReference type="Pfam" id="PF13450">
    <property type="entry name" value="NAD_binding_8"/>
    <property type="match status" value="1"/>
</dbReference>
<proteinExistence type="predicted"/>
<keyword evidence="1" id="KW-0812">Transmembrane</keyword>
<evidence type="ECO:0000313" key="2">
    <source>
        <dbReference type="EMBL" id="KAL1527771.1"/>
    </source>
</evidence>
<dbReference type="AlphaFoldDB" id="A0AB34K411"/>
<dbReference type="Proteomes" id="UP001515480">
    <property type="component" value="Unassembled WGS sequence"/>
</dbReference>
<evidence type="ECO:0008006" key="4">
    <source>
        <dbReference type="Google" id="ProtNLM"/>
    </source>
</evidence>
<dbReference type="InterPro" id="IPR050464">
    <property type="entry name" value="Zeta_carotene_desat/Oxidored"/>
</dbReference>
<dbReference type="Gene3D" id="3.50.50.60">
    <property type="entry name" value="FAD/NAD(P)-binding domain"/>
    <property type="match status" value="1"/>
</dbReference>
<dbReference type="PANTHER" id="PTHR42923">
    <property type="entry name" value="PROTOPORPHYRINOGEN OXIDASE"/>
    <property type="match status" value="1"/>
</dbReference>
<organism evidence="2 3">
    <name type="scientific">Prymnesium parvum</name>
    <name type="common">Toxic golden alga</name>
    <dbReference type="NCBI Taxonomy" id="97485"/>
    <lineage>
        <taxon>Eukaryota</taxon>
        <taxon>Haptista</taxon>
        <taxon>Haptophyta</taxon>
        <taxon>Prymnesiophyceae</taxon>
        <taxon>Prymnesiales</taxon>
        <taxon>Prymnesiaceae</taxon>
        <taxon>Prymnesium</taxon>
    </lineage>
</organism>
<dbReference type="EMBL" id="JBGBPQ010000002">
    <property type="protein sequence ID" value="KAL1527771.1"/>
    <property type="molecule type" value="Genomic_DNA"/>
</dbReference>
<dbReference type="GO" id="GO:0016491">
    <property type="term" value="F:oxidoreductase activity"/>
    <property type="evidence" value="ECO:0007669"/>
    <property type="project" value="TreeGrafter"/>
</dbReference>
<comment type="caution">
    <text evidence="2">The sequence shown here is derived from an EMBL/GenBank/DDBJ whole genome shotgun (WGS) entry which is preliminary data.</text>
</comment>
<evidence type="ECO:0000313" key="3">
    <source>
        <dbReference type="Proteomes" id="UP001515480"/>
    </source>
</evidence>
<name>A0AB34K411_PRYPA</name>
<gene>
    <name evidence="2" type="ORF">AB1Y20_009156</name>
</gene>
<accession>A0AB34K411</accession>
<sequence>MKPPWRLPPPLKARVCWRPRALWLCLLGLGFALLTWQSSLVRRPAPLVHGRVVGQDFVSAHAALRSRRMADGRPLPGRPANETGSVAVVIVGGGIAGLVAAWELQKRGIRFRLLEMEGEVGGNARSGHDGPGGVAYPWGAHYVPVPPRRSVAVRRLFEELGIMRGGGRRGSSANGEALEADLEALASVCAEPAERMHMPNTGWRDRQDGLVPWELMGAEDQRQFQRFRALVDAETNRKTADGRRPFTVPLDECSRDGKARELDAESMGFWLARHGFSSAPLYWFVEYATRDDYGASLNDTSAWAALHYFGSRETYTRLEWPEGNGYFVRRLVDRVRASVVTDALVYRIGRVDEHSSADGGGPSAALHVHFLLDHSSRSGGARAASVVAQRVIFAAPIFSAARIISGWNDTWPSQFTYAPWLVANLHLRQRPDGHERCDNVIFRSPALGYTISRQQSWLAGLGSMLGLGRGVVITYYRALHEASPANGRRLLASRSWKSWKDEILADLRQAHPAIDTLLLRLDVRLLGHAMVRPTPGLIWGGARAAACAARPLGRVHFAHSDLSALPLFEEAVYWGARVAAEVSLLI</sequence>
<dbReference type="InterPro" id="IPR036188">
    <property type="entry name" value="FAD/NAD-bd_sf"/>
</dbReference>
<keyword evidence="1" id="KW-1133">Transmembrane helix</keyword>